<dbReference type="GO" id="GO:0005740">
    <property type="term" value="C:mitochondrial envelope"/>
    <property type="evidence" value="ECO:0007669"/>
    <property type="project" value="TreeGrafter"/>
</dbReference>
<reference evidence="3 4" key="1">
    <citation type="journal article" date="2014" name="Genome Biol. Evol.">
        <title>Comparative genomics and transcriptomics analyses reveal divergent lifestyle features of nematode endoparasitic fungus Hirsutella minnesotensis.</title>
        <authorList>
            <person name="Lai Y."/>
            <person name="Liu K."/>
            <person name="Zhang X."/>
            <person name="Zhang X."/>
            <person name="Li K."/>
            <person name="Wang N."/>
            <person name="Shu C."/>
            <person name="Wu Y."/>
            <person name="Wang C."/>
            <person name="Bushley K.E."/>
            <person name="Xiang M."/>
            <person name="Liu X."/>
        </authorList>
    </citation>
    <scope>NUCLEOTIDE SEQUENCE [LARGE SCALE GENOMIC DNA]</scope>
    <source>
        <strain evidence="3 4">3608</strain>
    </source>
</reference>
<dbReference type="InterPro" id="IPR013943">
    <property type="entry name" value="Pet127"/>
</dbReference>
<feature type="compositionally biased region" description="Basic and acidic residues" evidence="2">
    <location>
        <begin position="146"/>
        <end position="156"/>
    </location>
</feature>
<keyword evidence="1" id="KW-0175">Coiled coil</keyword>
<dbReference type="EMBL" id="KQ030562">
    <property type="protein sequence ID" value="KJZ71754.1"/>
    <property type="molecule type" value="Genomic_DNA"/>
</dbReference>
<feature type="region of interest" description="Disordered" evidence="2">
    <location>
        <begin position="777"/>
        <end position="843"/>
    </location>
</feature>
<feature type="compositionally biased region" description="Basic and acidic residues" evidence="2">
    <location>
        <begin position="790"/>
        <end position="800"/>
    </location>
</feature>
<evidence type="ECO:0000256" key="2">
    <source>
        <dbReference type="SAM" id="MobiDB-lite"/>
    </source>
</evidence>
<feature type="region of interest" description="Disordered" evidence="2">
    <location>
        <begin position="690"/>
        <end position="726"/>
    </location>
</feature>
<feature type="compositionally biased region" description="Acidic residues" evidence="2">
    <location>
        <begin position="607"/>
        <end position="616"/>
    </location>
</feature>
<feature type="region of interest" description="Disordered" evidence="2">
    <location>
        <begin position="941"/>
        <end position="967"/>
    </location>
</feature>
<dbReference type="PANTHER" id="PTHR31014">
    <property type="entry name" value="MITOCHONDRIAL TRANSLATION SYSTEM COMPONENT PET127-RELATED"/>
    <property type="match status" value="1"/>
</dbReference>
<organism evidence="3 4">
    <name type="scientific">Hirsutella minnesotensis 3608</name>
    <dbReference type="NCBI Taxonomy" id="1043627"/>
    <lineage>
        <taxon>Eukaryota</taxon>
        <taxon>Fungi</taxon>
        <taxon>Dikarya</taxon>
        <taxon>Ascomycota</taxon>
        <taxon>Pezizomycotina</taxon>
        <taxon>Sordariomycetes</taxon>
        <taxon>Hypocreomycetidae</taxon>
        <taxon>Hypocreales</taxon>
        <taxon>Ophiocordycipitaceae</taxon>
        <taxon>Hirsutella</taxon>
    </lineage>
</organism>
<keyword evidence="4" id="KW-1185">Reference proteome</keyword>
<protein>
    <submittedName>
        <fullName evidence="3">Uncharacterized protein</fullName>
    </submittedName>
</protein>
<dbReference type="OrthoDB" id="10249045at2759"/>
<feature type="compositionally biased region" description="Basic residues" evidence="2">
    <location>
        <begin position="115"/>
        <end position="124"/>
    </location>
</feature>
<accession>A0A0F8A3F8</accession>
<feature type="coiled-coil region" evidence="1">
    <location>
        <begin position="731"/>
        <end position="758"/>
    </location>
</feature>
<feature type="region of interest" description="Disordered" evidence="2">
    <location>
        <begin position="585"/>
        <end position="624"/>
    </location>
</feature>
<name>A0A0F8A3F8_9HYPO</name>
<gene>
    <name evidence="3" type="ORF">HIM_08839</name>
</gene>
<evidence type="ECO:0000313" key="3">
    <source>
        <dbReference type="EMBL" id="KJZ71754.1"/>
    </source>
</evidence>
<proteinExistence type="predicted"/>
<sequence length="967" mass="109689">MIRHRSFSGLLANAHCPGGTCRLAAKYSHKSSLYQRLLHQQSPSRTIDHPSDHQDQASKPHGGESSVPVQTVRHWTEHLQANQSDEAPNSFQVSWTSVLCDRPKTKEPATASSSKTKKKTRKPSRKDSLKEREKRSHKKETKKRAKAPESSEEKAARPRKKPRESSEEGATKKSVQVKVLRSSDLELCPIEDEAKPDVPKLSYNLDRVLFNPGVYQIQDPRTRVFNFDPYLASIMPVEEFDYGALKAYITSSKDNKLRQLTADHGLKYCGSTSSMTALLSHLHYLLSAWRPVNMDTLSSTFTPDSYNFTQLTRAPSTAFARLEGGVYAIDADKSYDSENVLSTLGKSMEKLLTLPKEGFERYRKTRSHQITEEERNASEAYHYTTFGDFMLRSQLDAHDPRLPGTGMFDLKTRAVVAIRMDVQGYEKGRDYEIRSRFGQWESFEREYFDMIRSAFLKYSLQVRMGRMDGIFVAFHNTRRIFGFQYISLSEMDQALHGTADTRLGDMEFKYSLALLNDLLNRATERFPGRTLRIHVETRPTKIPLMYFFAQPVSEEEISKSEEASEPMAEELEQTIRRKFESNMDDVAKDQEETGEEVEEGTCTSEEVMPEDEEPTAEDVTNGESTSHAAWQELMTKVEETVENESLGIESVRDAIQRALDQHGLFRDLTESDGQKCLDDLVAVMTAHVLDRAEPQEQAEEEEQDVSQHEESPEPLSIEEAQQKGNSLTDLILKVTEKLDEEKRNLKDLQRMFADLATQSKQQEASGEAASSQLEAIKNETPDEQLAASARADELTKKQETDTDEPAVETSETAKESELDGPADTKPESETASTPETESADGELLGLCVTIRNMVGDRVVERPEKPEPKFDWTIEYAIQELSAESSHHIYGMVKRRRQRAFTSDPETKDVEWHKIFGGTLPIASKRGREFRRRRAKEEADNPILVAWDTKPLQQEPSGSADKKRSGDS</sequence>
<evidence type="ECO:0000313" key="4">
    <source>
        <dbReference type="Proteomes" id="UP000054481"/>
    </source>
</evidence>
<dbReference type="AlphaFoldDB" id="A0A0F8A3F8"/>
<dbReference type="Proteomes" id="UP000054481">
    <property type="component" value="Unassembled WGS sequence"/>
</dbReference>
<dbReference type="Pfam" id="PF08634">
    <property type="entry name" value="Pet127"/>
    <property type="match status" value="1"/>
</dbReference>
<evidence type="ECO:0000256" key="1">
    <source>
        <dbReference type="SAM" id="Coils"/>
    </source>
</evidence>
<feature type="region of interest" description="Disordered" evidence="2">
    <location>
        <begin position="39"/>
        <end position="69"/>
    </location>
</feature>
<dbReference type="PANTHER" id="PTHR31014:SF0">
    <property type="entry name" value="MITOCHONDRIAL TRANSLATION SYSTEM COMPONENT PET127-RELATED"/>
    <property type="match status" value="1"/>
</dbReference>
<feature type="compositionally biased region" description="Basic residues" evidence="2">
    <location>
        <begin position="135"/>
        <end position="145"/>
    </location>
</feature>
<feature type="compositionally biased region" description="Basic and acidic residues" evidence="2">
    <location>
        <begin position="125"/>
        <end position="134"/>
    </location>
</feature>
<dbReference type="GO" id="GO:0000964">
    <property type="term" value="P:mitochondrial RNA 5'-end processing"/>
    <property type="evidence" value="ECO:0007669"/>
    <property type="project" value="TreeGrafter"/>
</dbReference>
<feature type="region of interest" description="Disordered" evidence="2">
    <location>
        <begin position="102"/>
        <end position="176"/>
    </location>
</feature>
<feature type="compositionally biased region" description="Basic and acidic residues" evidence="2">
    <location>
        <begin position="811"/>
        <end position="828"/>
    </location>
</feature>
<feature type="compositionally biased region" description="Basic and acidic residues" evidence="2">
    <location>
        <begin position="46"/>
        <end position="62"/>
    </location>
</feature>